<evidence type="ECO:0000313" key="1">
    <source>
        <dbReference type="EMBL" id="RXH70815.1"/>
    </source>
</evidence>
<dbReference type="EMBL" id="RDQH01000342">
    <property type="protein sequence ID" value="RXH70815.1"/>
    <property type="molecule type" value="Genomic_DNA"/>
</dbReference>
<keyword evidence="2" id="KW-1185">Reference proteome</keyword>
<proteinExistence type="predicted"/>
<organism evidence="1 2">
    <name type="scientific">Malus domestica</name>
    <name type="common">Apple</name>
    <name type="synonym">Pyrus malus</name>
    <dbReference type="NCBI Taxonomy" id="3750"/>
    <lineage>
        <taxon>Eukaryota</taxon>
        <taxon>Viridiplantae</taxon>
        <taxon>Streptophyta</taxon>
        <taxon>Embryophyta</taxon>
        <taxon>Tracheophyta</taxon>
        <taxon>Spermatophyta</taxon>
        <taxon>Magnoliopsida</taxon>
        <taxon>eudicotyledons</taxon>
        <taxon>Gunneridae</taxon>
        <taxon>Pentapetalae</taxon>
        <taxon>rosids</taxon>
        <taxon>fabids</taxon>
        <taxon>Rosales</taxon>
        <taxon>Rosaceae</taxon>
        <taxon>Amygdaloideae</taxon>
        <taxon>Maleae</taxon>
        <taxon>Malus</taxon>
    </lineage>
</organism>
<sequence length="64" mass="7358">MGNLKSRLVEPFKVIQVFPNGAMEIENIKNGTRFKVNRQRLKAYLENVAQAQVYLVVDSLEFTT</sequence>
<evidence type="ECO:0000313" key="2">
    <source>
        <dbReference type="Proteomes" id="UP000290289"/>
    </source>
</evidence>
<reference evidence="1 2" key="1">
    <citation type="submission" date="2018-10" db="EMBL/GenBank/DDBJ databases">
        <title>A high-quality apple genome assembly.</title>
        <authorList>
            <person name="Hu J."/>
        </authorList>
    </citation>
    <scope>NUCLEOTIDE SEQUENCE [LARGE SCALE GENOMIC DNA]</scope>
    <source>
        <strain evidence="2">cv. HFTH1</strain>
        <tissue evidence="1">Young leaf</tissue>
    </source>
</reference>
<accession>A0A498HMP1</accession>
<protein>
    <submittedName>
        <fullName evidence="1">Uncharacterized protein</fullName>
    </submittedName>
</protein>
<name>A0A498HMP1_MALDO</name>
<gene>
    <name evidence="1" type="ORF">DVH24_015437</name>
</gene>
<dbReference type="Proteomes" id="UP000290289">
    <property type="component" value="Chromosome 16"/>
</dbReference>
<dbReference type="AlphaFoldDB" id="A0A498HMP1"/>
<comment type="caution">
    <text evidence="1">The sequence shown here is derived from an EMBL/GenBank/DDBJ whole genome shotgun (WGS) entry which is preliminary data.</text>
</comment>